<organism evidence="1 2">
    <name type="scientific">Ilex paraguariensis</name>
    <name type="common">yerba mate</name>
    <dbReference type="NCBI Taxonomy" id="185542"/>
    <lineage>
        <taxon>Eukaryota</taxon>
        <taxon>Viridiplantae</taxon>
        <taxon>Streptophyta</taxon>
        <taxon>Embryophyta</taxon>
        <taxon>Tracheophyta</taxon>
        <taxon>Spermatophyta</taxon>
        <taxon>Magnoliopsida</taxon>
        <taxon>eudicotyledons</taxon>
        <taxon>Gunneridae</taxon>
        <taxon>Pentapetalae</taxon>
        <taxon>asterids</taxon>
        <taxon>campanulids</taxon>
        <taxon>Aquifoliales</taxon>
        <taxon>Aquifoliaceae</taxon>
        <taxon>Ilex</taxon>
    </lineage>
</organism>
<accession>A0ABC8RPI5</accession>
<dbReference type="Proteomes" id="UP001642360">
    <property type="component" value="Unassembled WGS sequence"/>
</dbReference>
<proteinExistence type="predicted"/>
<gene>
    <name evidence="1" type="ORF">ILEXP_LOCUS14490</name>
</gene>
<comment type="caution">
    <text evidence="1">The sequence shown here is derived from an EMBL/GenBank/DDBJ whole genome shotgun (WGS) entry which is preliminary data.</text>
</comment>
<keyword evidence="2" id="KW-1185">Reference proteome</keyword>
<name>A0ABC8RPI5_9AQUA</name>
<protein>
    <submittedName>
        <fullName evidence="1">Uncharacterized protein</fullName>
    </submittedName>
</protein>
<evidence type="ECO:0000313" key="2">
    <source>
        <dbReference type="Proteomes" id="UP001642360"/>
    </source>
</evidence>
<dbReference type="AlphaFoldDB" id="A0ABC8RPI5"/>
<sequence length="484" mass="52700">MQGVFTKLPSLFSYFLCRGYAEKYSGVNECGEAYQRECGKPSPGKNPLFSCFNCLLSELFSFLAANCLVLWLQKYRQFLKRTRDAESQQDNMVAALGSADSACLHMSSLSGLGDLHTVAGSGQFENAAFISFSSSSVLGRLNTPADLGISAIGQLSLTQSSRNPVNDWANFHAVTKTGNQDENVLQGMPLSIGSDQLQHSKVVSQIGELNSANNDSVVFPISNGSIDMQTNAGSSRYSLVGIPNNPITLRGHLQDNQMREAFGNQSSVVEASLDSRLHSPLLDFGRCNENWPNAVQSSEIKTDAFMLRQGLKQATPSDSRGNISSMTMHMMINPQNVSYITSVLPDTGTDLRSQAEHISSSASQNMDFGLKQGWDDPIQDAIHHSYLTCSPMNSSFSPLDVVLPYIQRSDPMNKTFNINDDCNMIGQSNGLDRSVMQHNEVAQLAVQTTPIVKQGNLKEQRKPQGRNACGIVGSLDDLVSAVMV</sequence>
<reference evidence="1 2" key="1">
    <citation type="submission" date="2024-02" db="EMBL/GenBank/DDBJ databases">
        <authorList>
            <person name="Vignale AGUSTIN F."/>
            <person name="Sosa J E."/>
            <person name="Modenutti C."/>
        </authorList>
    </citation>
    <scope>NUCLEOTIDE SEQUENCE [LARGE SCALE GENOMIC DNA]</scope>
</reference>
<dbReference type="EMBL" id="CAUOFW020001602">
    <property type="protein sequence ID" value="CAK9146633.1"/>
    <property type="molecule type" value="Genomic_DNA"/>
</dbReference>
<evidence type="ECO:0000313" key="1">
    <source>
        <dbReference type="EMBL" id="CAK9146633.1"/>
    </source>
</evidence>